<organism evidence="8 9">
    <name type="scientific">Paracoccus maritimus</name>
    <dbReference type="NCBI Taxonomy" id="2933292"/>
    <lineage>
        <taxon>Bacteria</taxon>
        <taxon>Pseudomonadati</taxon>
        <taxon>Pseudomonadota</taxon>
        <taxon>Alphaproteobacteria</taxon>
        <taxon>Rhodobacterales</taxon>
        <taxon>Paracoccaceae</taxon>
        <taxon>Paracoccus</taxon>
    </lineage>
</organism>
<feature type="domain" description="Response regulatory" evidence="7">
    <location>
        <begin position="375"/>
        <end position="499"/>
    </location>
</feature>
<dbReference type="RefSeq" id="WP_260278631.1">
    <property type="nucleotide sequence ID" value="NZ_JANAVZ010000018.1"/>
</dbReference>
<dbReference type="CDD" id="cd00082">
    <property type="entry name" value="HisKA"/>
    <property type="match status" value="1"/>
</dbReference>
<dbReference type="Gene3D" id="1.10.287.130">
    <property type="match status" value="1"/>
</dbReference>
<keyword evidence="3 5" id="KW-0597">Phosphoprotein</keyword>
<dbReference type="CDD" id="cd17546">
    <property type="entry name" value="REC_hyHK_CKI1_RcsC-like"/>
    <property type="match status" value="1"/>
</dbReference>
<evidence type="ECO:0000259" key="6">
    <source>
        <dbReference type="PROSITE" id="PS50109"/>
    </source>
</evidence>
<dbReference type="PANTHER" id="PTHR45339">
    <property type="entry name" value="HYBRID SIGNAL TRANSDUCTION HISTIDINE KINASE J"/>
    <property type="match status" value="1"/>
</dbReference>
<dbReference type="PANTHER" id="PTHR45339:SF1">
    <property type="entry name" value="HYBRID SIGNAL TRANSDUCTION HISTIDINE KINASE J"/>
    <property type="match status" value="1"/>
</dbReference>
<dbReference type="SUPFAM" id="SSF52172">
    <property type="entry name" value="CheY-like"/>
    <property type="match status" value="1"/>
</dbReference>
<dbReference type="PROSITE" id="PS50110">
    <property type="entry name" value="RESPONSE_REGULATORY"/>
    <property type="match status" value="1"/>
</dbReference>
<dbReference type="SMART" id="SM00448">
    <property type="entry name" value="REC"/>
    <property type="match status" value="1"/>
</dbReference>
<name>A0ABT2KDX7_9RHOB</name>
<dbReference type="Gene3D" id="3.40.50.2300">
    <property type="match status" value="1"/>
</dbReference>
<dbReference type="Pfam" id="PF00072">
    <property type="entry name" value="Response_reg"/>
    <property type="match status" value="1"/>
</dbReference>
<keyword evidence="4" id="KW-0902">Two-component regulatory system</keyword>
<dbReference type="SUPFAM" id="SSF55874">
    <property type="entry name" value="ATPase domain of HSP90 chaperone/DNA topoisomerase II/histidine kinase"/>
    <property type="match status" value="1"/>
</dbReference>
<dbReference type="Pfam" id="PF02518">
    <property type="entry name" value="HATPase_c"/>
    <property type="match status" value="1"/>
</dbReference>
<dbReference type="InterPro" id="IPR001789">
    <property type="entry name" value="Sig_transdc_resp-reg_receiver"/>
</dbReference>
<evidence type="ECO:0000256" key="4">
    <source>
        <dbReference type="ARBA" id="ARBA00023012"/>
    </source>
</evidence>
<evidence type="ECO:0000256" key="5">
    <source>
        <dbReference type="PROSITE-ProRule" id="PRU00169"/>
    </source>
</evidence>
<evidence type="ECO:0000256" key="1">
    <source>
        <dbReference type="ARBA" id="ARBA00000085"/>
    </source>
</evidence>
<proteinExistence type="predicted"/>
<dbReference type="SUPFAM" id="SSF47384">
    <property type="entry name" value="Homodimeric domain of signal transducing histidine kinase"/>
    <property type="match status" value="1"/>
</dbReference>
<dbReference type="InterPro" id="IPR003661">
    <property type="entry name" value="HisK_dim/P_dom"/>
</dbReference>
<comment type="catalytic activity">
    <reaction evidence="1">
        <text>ATP + protein L-histidine = ADP + protein N-phospho-L-histidine.</text>
        <dbReference type="EC" id="2.7.13.3"/>
    </reaction>
</comment>
<feature type="domain" description="Histidine kinase" evidence="6">
    <location>
        <begin position="108"/>
        <end position="329"/>
    </location>
</feature>
<gene>
    <name evidence="8" type="ORF">MU516_18065</name>
</gene>
<dbReference type="Proteomes" id="UP001320702">
    <property type="component" value="Unassembled WGS sequence"/>
</dbReference>
<evidence type="ECO:0000256" key="3">
    <source>
        <dbReference type="ARBA" id="ARBA00022553"/>
    </source>
</evidence>
<keyword evidence="9" id="KW-1185">Reference proteome</keyword>
<comment type="caution">
    <text evidence="8">The sequence shown here is derived from an EMBL/GenBank/DDBJ whole genome shotgun (WGS) entry which is preliminary data.</text>
</comment>
<dbReference type="PROSITE" id="PS50109">
    <property type="entry name" value="HIS_KIN"/>
    <property type="match status" value="1"/>
</dbReference>
<dbReference type="InterPro" id="IPR003594">
    <property type="entry name" value="HATPase_dom"/>
</dbReference>
<sequence>MARLIATDRRAVVLANAAGRVLLANQGANRLCLVQAELLSRLDWPKLCARVRRAGSVNATWHQDEQVFEGEVVHVPLGPAEGFLLRLAENDHESTWLRNRARSATLMRVSHDLRTPIQSLLASADALIRARSGTDEQSRQIRLAAESALEHISNVLAVIRGEQGGHGGQPDEDFSIAEEVRSLVALVEPIANARSTELILTTDVPDSLILHGPVRFVRALCQNLIDNSVNHGGGRVEIVLHCMQLPQPLGTELADGTEWRVKLLIRDEGGGLPPAQKTRLARALGLPVPEGTPEASGDTSRPSAGLNVLAHALRQLGGHIEVRDRGTDGGALPASGDGRIIGTILKAEFSLPAASFPLERPTSQAVEVTPLTGRTLLLVEDSPASREWLTHILQGFGANVVSAGGGPEALALLSRDDLARRVELILTDVTLPRMSGIEFAARLCAGDPASATRWTGKIVGLTAHADDNIRRACKQAGMVSVLEKPIRSDTLKNALIAIMSQDVPTAVDTDTISEDRDSAISSQVASDLVQRLGPDKARSFMIRALDEAQSVLDELTIEGLGPDTGRRLHAATGASGLTGLNLVESRLRAIERAVELGRTDLADLIADLQGAVTSTRTAAEDLT</sequence>
<dbReference type="InterPro" id="IPR036890">
    <property type="entry name" value="HATPase_C_sf"/>
</dbReference>
<dbReference type="EC" id="2.7.13.3" evidence="2"/>
<dbReference type="SMART" id="SM00388">
    <property type="entry name" value="HisKA"/>
    <property type="match status" value="1"/>
</dbReference>
<dbReference type="InterPro" id="IPR011006">
    <property type="entry name" value="CheY-like_superfamily"/>
</dbReference>
<evidence type="ECO:0000259" key="7">
    <source>
        <dbReference type="PROSITE" id="PS50110"/>
    </source>
</evidence>
<dbReference type="InterPro" id="IPR005467">
    <property type="entry name" value="His_kinase_dom"/>
</dbReference>
<protein>
    <recommendedName>
        <fullName evidence="2">histidine kinase</fullName>
        <ecNumber evidence="2">2.7.13.3</ecNumber>
    </recommendedName>
</protein>
<evidence type="ECO:0000313" key="9">
    <source>
        <dbReference type="Proteomes" id="UP001320702"/>
    </source>
</evidence>
<dbReference type="InterPro" id="IPR036097">
    <property type="entry name" value="HisK_dim/P_sf"/>
</dbReference>
<accession>A0ABT2KDX7</accession>
<feature type="modified residue" description="4-aspartylphosphate" evidence="5">
    <location>
        <position position="428"/>
    </location>
</feature>
<dbReference type="EMBL" id="JANAVZ010000018">
    <property type="protein sequence ID" value="MCT4334752.1"/>
    <property type="molecule type" value="Genomic_DNA"/>
</dbReference>
<dbReference type="Gene3D" id="3.30.565.10">
    <property type="entry name" value="Histidine kinase-like ATPase, C-terminal domain"/>
    <property type="match status" value="1"/>
</dbReference>
<evidence type="ECO:0000256" key="2">
    <source>
        <dbReference type="ARBA" id="ARBA00012438"/>
    </source>
</evidence>
<reference evidence="8 9" key="1">
    <citation type="submission" date="2022-04" db="EMBL/GenBank/DDBJ databases">
        <title>Paracoccus sp. YLB-12 draft genome sequence.</title>
        <authorList>
            <person name="Yu L."/>
        </authorList>
    </citation>
    <scope>NUCLEOTIDE SEQUENCE [LARGE SCALE GENOMIC DNA]</scope>
    <source>
        <strain evidence="8 9">YLB-12</strain>
    </source>
</reference>
<evidence type="ECO:0000313" key="8">
    <source>
        <dbReference type="EMBL" id="MCT4334752.1"/>
    </source>
</evidence>